<dbReference type="PANTHER" id="PTHR43040">
    <property type="entry name" value="RIBONUCLEASE D"/>
    <property type="match status" value="1"/>
</dbReference>
<dbReference type="Pfam" id="PF01612">
    <property type="entry name" value="DNA_pol_A_exo1"/>
    <property type="match status" value="1"/>
</dbReference>
<dbReference type="Proteomes" id="UP000503462">
    <property type="component" value="Chromosome 2"/>
</dbReference>
<dbReference type="OrthoDB" id="26838at2759"/>
<dbReference type="GO" id="GO:0008408">
    <property type="term" value="F:3'-5' exonuclease activity"/>
    <property type="evidence" value="ECO:0007669"/>
    <property type="project" value="InterPro"/>
</dbReference>
<dbReference type="AlphaFoldDB" id="A0A6H0XS18"/>
<feature type="compositionally biased region" description="Polar residues" evidence="1">
    <location>
        <begin position="301"/>
        <end position="314"/>
    </location>
</feature>
<evidence type="ECO:0000259" key="2">
    <source>
        <dbReference type="SMART" id="SM00474"/>
    </source>
</evidence>
<evidence type="ECO:0000313" key="3">
    <source>
        <dbReference type="EMBL" id="QIW97450.1"/>
    </source>
</evidence>
<dbReference type="GO" id="GO:0006139">
    <property type="term" value="P:nucleobase-containing compound metabolic process"/>
    <property type="evidence" value="ECO:0007669"/>
    <property type="project" value="InterPro"/>
</dbReference>
<sequence length="343" mass="39438">MNWKVVSTVRPLKDFLDKVESYQGLPPSLYVDLEGENLSRHGTIAIVSILLEPEDKVYLIDVTMLGKAAFLTVGSKGRSLKDILESEDFIKVIFDVRSDSDALYNLYQVNLRGVEDLQLMELATRTWSRYRLKSLFNCIREDAGLTMAEWIAWSRVKNNGKHLFAPELGGSYSVFAKRPLSKPVLKYCCQDVELMPRLRERYLGQLCDGWWQKIIETTKARVEEARQPDSSFRDEMYADNEDRRVNPKALGPSDWQYWRPEGEQKLRKLLPESQSRRITASRLSELLATREEVTTGPVADGNTSTTQTVLESSSADSKVMAEDDEEGWIVVQRRRNWGSQWAW</sequence>
<dbReference type="InterPro" id="IPR012337">
    <property type="entry name" value="RNaseH-like_sf"/>
</dbReference>
<dbReference type="EMBL" id="CP051140">
    <property type="protein sequence ID" value="QIW97450.1"/>
    <property type="molecule type" value="Genomic_DNA"/>
</dbReference>
<accession>A0A6H0XS18</accession>
<evidence type="ECO:0000313" key="4">
    <source>
        <dbReference type="Proteomes" id="UP000503462"/>
    </source>
</evidence>
<feature type="domain" description="3'-5' exonuclease" evidence="2">
    <location>
        <begin position="3"/>
        <end position="207"/>
    </location>
</feature>
<organism evidence="3 4">
    <name type="scientific">Peltaster fructicola</name>
    <dbReference type="NCBI Taxonomy" id="286661"/>
    <lineage>
        <taxon>Eukaryota</taxon>
        <taxon>Fungi</taxon>
        <taxon>Dikarya</taxon>
        <taxon>Ascomycota</taxon>
        <taxon>Pezizomycotina</taxon>
        <taxon>Dothideomycetes</taxon>
        <taxon>Dothideomycetes incertae sedis</taxon>
        <taxon>Peltaster</taxon>
    </lineage>
</organism>
<dbReference type="GO" id="GO:0003676">
    <property type="term" value="F:nucleic acid binding"/>
    <property type="evidence" value="ECO:0007669"/>
    <property type="project" value="InterPro"/>
</dbReference>
<keyword evidence="4" id="KW-1185">Reference proteome</keyword>
<dbReference type="InterPro" id="IPR002562">
    <property type="entry name" value="3'-5'_exonuclease_dom"/>
</dbReference>
<feature type="region of interest" description="Disordered" evidence="1">
    <location>
        <begin position="293"/>
        <end position="314"/>
    </location>
</feature>
<dbReference type="PANTHER" id="PTHR43040:SF1">
    <property type="entry name" value="RIBONUCLEASE D"/>
    <property type="match status" value="1"/>
</dbReference>
<protein>
    <recommendedName>
        <fullName evidence="2">3'-5' exonuclease domain-containing protein</fullName>
    </recommendedName>
</protein>
<proteinExistence type="predicted"/>
<dbReference type="Gene3D" id="3.30.420.10">
    <property type="entry name" value="Ribonuclease H-like superfamily/Ribonuclease H"/>
    <property type="match status" value="1"/>
</dbReference>
<dbReference type="SUPFAM" id="SSF53098">
    <property type="entry name" value="Ribonuclease H-like"/>
    <property type="match status" value="1"/>
</dbReference>
<name>A0A6H0XS18_9PEZI</name>
<dbReference type="InterPro" id="IPR036397">
    <property type="entry name" value="RNaseH_sf"/>
</dbReference>
<dbReference type="SMART" id="SM00474">
    <property type="entry name" value="35EXOc"/>
    <property type="match status" value="1"/>
</dbReference>
<evidence type="ECO:0000256" key="1">
    <source>
        <dbReference type="SAM" id="MobiDB-lite"/>
    </source>
</evidence>
<reference evidence="3 4" key="1">
    <citation type="journal article" date="2016" name="Sci. Rep.">
        <title>Peltaster fructicola genome reveals evolution from an invasive phytopathogen to an ectophytic parasite.</title>
        <authorList>
            <person name="Xu C."/>
            <person name="Chen H."/>
            <person name="Gleason M.L."/>
            <person name="Xu J.R."/>
            <person name="Liu H."/>
            <person name="Zhang R."/>
            <person name="Sun G."/>
        </authorList>
    </citation>
    <scope>NUCLEOTIDE SEQUENCE [LARGE SCALE GENOMIC DNA]</scope>
    <source>
        <strain evidence="3 4">LNHT1506</strain>
    </source>
</reference>
<gene>
    <name evidence="3" type="ORF">AMS68_002968</name>
</gene>